<dbReference type="RefSeq" id="WP_150926117.1">
    <property type="nucleotide sequence ID" value="NZ_CP044232.1"/>
</dbReference>
<proteinExistence type="predicted"/>
<name>A0A5J6L6B0_9MICO</name>
<dbReference type="KEGG" id="mlz:F6J85_14630"/>
<accession>A0A5J6L6B0</accession>
<protein>
    <submittedName>
        <fullName evidence="3">Oxidoreductase</fullName>
    </submittedName>
</protein>
<dbReference type="Proteomes" id="UP000325516">
    <property type="component" value="Chromosome"/>
</dbReference>
<evidence type="ECO:0000313" key="4">
    <source>
        <dbReference type="Proteomes" id="UP000325516"/>
    </source>
</evidence>
<dbReference type="GO" id="GO:0016491">
    <property type="term" value="F:oxidoreductase activity"/>
    <property type="evidence" value="ECO:0007669"/>
    <property type="project" value="UniProtKB-KW"/>
</dbReference>
<evidence type="ECO:0000259" key="2">
    <source>
        <dbReference type="Pfam" id="PF03807"/>
    </source>
</evidence>
<dbReference type="InterPro" id="IPR028939">
    <property type="entry name" value="P5C_Rdtase_cat_N"/>
</dbReference>
<dbReference type="SUPFAM" id="SSF51735">
    <property type="entry name" value="NAD(P)-binding Rossmann-fold domains"/>
    <property type="match status" value="1"/>
</dbReference>
<evidence type="ECO:0000313" key="3">
    <source>
        <dbReference type="EMBL" id="QEW04199.1"/>
    </source>
</evidence>
<feature type="domain" description="Pyrroline-5-carboxylate reductase catalytic N-terminal" evidence="2">
    <location>
        <begin position="8"/>
        <end position="91"/>
    </location>
</feature>
<dbReference type="InterPro" id="IPR036291">
    <property type="entry name" value="NAD(P)-bd_dom_sf"/>
</dbReference>
<keyword evidence="4" id="KW-1185">Reference proteome</keyword>
<dbReference type="PANTHER" id="PTHR14239">
    <property type="entry name" value="DUDULIN-RELATED"/>
    <property type="match status" value="1"/>
</dbReference>
<keyword evidence="1" id="KW-0560">Oxidoreductase</keyword>
<dbReference type="InterPro" id="IPR051267">
    <property type="entry name" value="STEAP_metalloreductase"/>
</dbReference>
<dbReference type="EMBL" id="CP044232">
    <property type="protein sequence ID" value="QEW04199.1"/>
    <property type="molecule type" value="Genomic_DNA"/>
</dbReference>
<dbReference type="Gene3D" id="3.40.50.720">
    <property type="entry name" value="NAD(P)-binding Rossmann-like Domain"/>
    <property type="match status" value="1"/>
</dbReference>
<sequence>MIEDIMHITILGTGHMGRTLGAGLLRGGHSVIFGSRAPESATDLPAPVFGHADAIARGEIVLSAIVAARALETLTTLVDEIGDRVLIDIGNAVDQHLELLYPEGSLGERLQHALPRARVVKTLNTLAGTLAVDPSSLPVPTTVFLSGDDAEAKAAVAGILRSLGWAEEQQIDLGGISTARAVEHYFLLFAAMMMGLRSERFNVAVVR</sequence>
<reference evidence="4" key="1">
    <citation type="submission" date="2019-09" db="EMBL/GenBank/DDBJ databases">
        <title>Mumia zhuanghuii sp. nov. isolated from the intestinal contents of plateau pika (Ochotona curzoniae) in the Qinghai-Tibet plateau of China.</title>
        <authorList>
            <person name="Tian Z."/>
        </authorList>
    </citation>
    <scope>NUCLEOTIDE SEQUENCE [LARGE SCALE GENOMIC DNA]</scope>
    <source>
        <strain evidence="4">L-031</strain>
    </source>
</reference>
<dbReference type="AlphaFoldDB" id="A0A5J6L6B0"/>
<evidence type="ECO:0000256" key="1">
    <source>
        <dbReference type="ARBA" id="ARBA00023002"/>
    </source>
</evidence>
<organism evidence="3 4">
    <name type="scientific">Microbacterium lushaniae</name>
    <dbReference type="NCBI Taxonomy" id="2614639"/>
    <lineage>
        <taxon>Bacteria</taxon>
        <taxon>Bacillati</taxon>
        <taxon>Actinomycetota</taxon>
        <taxon>Actinomycetes</taxon>
        <taxon>Micrococcales</taxon>
        <taxon>Microbacteriaceae</taxon>
        <taxon>Microbacterium</taxon>
    </lineage>
</organism>
<dbReference type="Pfam" id="PF03807">
    <property type="entry name" value="F420_oxidored"/>
    <property type="match status" value="1"/>
</dbReference>
<gene>
    <name evidence="3" type="ORF">F6J85_14630</name>
</gene>